<sequence>MARQGSSDHREPRLPTTRRTVVRGVAWTLPVVAMAATAPAYAASPCDTTYSFRLDWGVTPYTPPANLTAEPNRGTATVTPTANGVPGALGISVTLESTLQGTTTRFDQNLNVLGTTGIGGLTPSQQGVAIRSTNVGGLANTQTIRVTFGRPVSNVSFSVVDLDRATNFWDRVSFNPLPTGFTRALGTVSGIGAYTADPLLITANSGAFRYTGLNTTGLDDTSGAGVVTVNYAGGPSFTSFDLLYWSTSTPGPQGILLSDFTFNARGC</sequence>
<evidence type="ECO:0000313" key="2">
    <source>
        <dbReference type="EMBL" id="RYB92381.1"/>
    </source>
</evidence>
<proteinExistence type="predicted"/>
<gene>
    <name evidence="2" type="ORF">EUA06_05335</name>
</gene>
<dbReference type="InterPro" id="IPR006311">
    <property type="entry name" value="TAT_signal"/>
</dbReference>
<name>A0A4Q2RTH1_9ACTN</name>
<reference evidence="2 3" key="1">
    <citation type="submission" date="2019-01" db="EMBL/GenBank/DDBJ databases">
        <title>Novel species of Nocardioides.</title>
        <authorList>
            <person name="Liu Q."/>
            <person name="Xin Y.-H."/>
        </authorList>
    </citation>
    <scope>NUCLEOTIDE SEQUENCE [LARGE SCALE GENOMIC DNA]</scope>
    <source>
        <strain evidence="2 3">HLT3-15</strain>
    </source>
</reference>
<dbReference type="Proteomes" id="UP000291838">
    <property type="component" value="Unassembled WGS sequence"/>
</dbReference>
<dbReference type="OrthoDB" id="3783351at2"/>
<keyword evidence="1" id="KW-0812">Transmembrane</keyword>
<dbReference type="EMBL" id="SDWS01000002">
    <property type="protein sequence ID" value="RYB92381.1"/>
    <property type="molecule type" value="Genomic_DNA"/>
</dbReference>
<evidence type="ECO:0000256" key="1">
    <source>
        <dbReference type="SAM" id="Phobius"/>
    </source>
</evidence>
<comment type="caution">
    <text evidence="2">The sequence shown here is derived from an EMBL/GenBank/DDBJ whole genome shotgun (WGS) entry which is preliminary data.</text>
</comment>
<dbReference type="RefSeq" id="WP_129473986.1">
    <property type="nucleotide sequence ID" value="NZ_SDWS01000002.1"/>
</dbReference>
<dbReference type="PROSITE" id="PS51318">
    <property type="entry name" value="TAT"/>
    <property type="match status" value="1"/>
</dbReference>
<protein>
    <submittedName>
        <fullName evidence="2">Uncharacterized protein</fullName>
    </submittedName>
</protein>
<feature type="transmembrane region" description="Helical" evidence="1">
    <location>
        <begin position="21"/>
        <end position="42"/>
    </location>
</feature>
<keyword evidence="1" id="KW-0472">Membrane</keyword>
<organism evidence="2 3">
    <name type="scientific">Nocardioides glacieisoli</name>
    <dbReference type="NCBI Taxonomy" id="1168730"/>
    <lineage>
        <taxon>Bacteria</taxon>
        <taxon>Bacillati</taxon>
        <taxon>Actinomycetota</taxon>
        <taxon>Actinomycetes</taxon>
        <taxon>Propionibacteriales</taxon>
        <taxon>Nocardioidaceae</taxon>
        <taxon>Nocardioides</taxon>
    </lineage>
</organism>
<dbReference type="AlphaFoldDB" id="A0A4Q2RTH1"/>
<accession>A0A4Q2RTH1</accession>
<evidence type="ECO:0000313" key="3">
    <source>
        <dbReference type="Proteomes" id="UP000291838"/>
    </source>
</evidence>
<keyword evidence="3" id="KW-1185">Reference proteome</keyword>
<keyword evidence="1" id="KW-1133">Transmembrane helix</keyword>